<proteinExistence type="predicted"/>
<dbReference type="PANTHER" id="PTHR34105">
    <property type="entry name" value="PROLINE-, GLUTAMIC ACID- AND LEUCINE-RICH PROTEIN 1"/>
    <property type="match status" value="1"/>
</dbReference>
<feature type="compositionally biased region" description="Basic and acidic residues" evidence="1">
    <location>
        <begin position="626"/>
        <end position="655"/>
    </location>
</feature>
<dbReference type="SUPFAM" id="SSF48371">
    <property type="entry name" value="ARM repeat"/>
    <property type="match status" value="1"/>
</dbReference>
<feature type="region of interest" description="Disordered" evidence="1">
    <location>
        <begin position="565"/>
        <end position="707"/>
    </location>
</feature>
<dbReference type="GO" id="GO:0005634">
    <property type="term" value="C:nucleus"/>
    <property type="evidence" value="ECO:0007669"/>
    <property type="project" value="TreeGrafter"/>
</dbReference>
<dbReference type="Proteomes" id="UP000747542">
    <property type="component" value="Unassembled WGS sequence"/>
</dbReference>
<gene>
    <name evidence="2" type="primary">PELP1-L</name>
    <name evidence="2" type="ORF">Hamer_G013953</name>
</gene>
<comment type="caution">
    <text evidence="2">The sequence shown here is derived from an EMBL/GenBank/DDBJ whole genome shotgun (WGS) entry which is preliminary data.</text>
</comment>
<feature type="compositionally biased region" description="Acidic residues" evidence="1">
    <location>
        <begin position="574"/>
        <end position="603"/>
    </location>
</feature>
<keyword evidence="3" id="KW-1185">Reference proteome</keyword>
<dbReference type="AlphaFoldDB" id="A0A8J5JP20"/>
<evidence type="ECO:0000313" key="3">
    <source>
        <dbReference type="Proteomes" id="UP000747542"/>
    </source>
</evidence>
<name>A0A8J5JP20_HOMAM</name>
<feature type="compositionally biased region" description="Acidic residues" evidence="1">
    <location>
        <begin position="611"/>
        <end position="625"/>
    </location>
</feature>
<dbReference type="PANTHER" id="PTHR34105:SF1">
    <property type="entry name" value="PROLINE-, GLUTAMIC ACID- AND LEUCINE-RICH PROTEIN 1"/>
    <property type="match status" value="1"/>
</dbReference>
<sequence>MRENGLKLLLSLVQQCPQKILAVQGDRWFVFCTQTIKSVWGTRAKKDACQIISSILRDLPSVPELQRIILSKSVGPLLVSLATADSLWDCAALECLYEYMKLAPGQCLAHKTVLEEHILGYLDGSLTRVGQRDAISEAGRVFAALPLPGMGGSGFQGRAEARGRQLTQLVAVCHDLMDYLFDGILEKESYDHTRKYNLRLTPLLTLGEGNTDTLRTHLAAVTRLVNSMKFIGELITADVNEAVTVVPRELLSVVFRCLQVDQLVLTKYRSREHKLLAFFMPSLHQHSLLLIRDILFSIGESVDMYFGVIAELLLCTIKGSMLHYQPEWCTSGQQTRIIAYSVMSNVIQVSGGRHTPSCQLVKLILEDVVPKGHQVRLQMIDKGLSSLSLHKKKSKKKGYAVTVADSLGQIRPLPRLEYFSRTTRVALSLIETLFTYASHSMMQKTKQSLLSSVLAVAATVTGVTQPPVTYVDGRTRAQLFKTVASMAIHPHPGCEPPYTIILHYLHAGLHDSDMLVVSACQMALGSVSFIMANPQVCSLMYNQHHQLNLTNGEEEGDEMIKATHEEVSQSLSGSEEEEDMEGTLRLEEEEEEDAEAVDDLVEEAEQKMETEENGEEEEVEEDEKEKEEVKRVEDEKQKELSESSEKVEEQDDMKGKTNLGEEECDAGVSTRYASQESLVLSGKRTADENPISHKKSKKTESEASVVGPTLDEMLASFVDCDPDN</sequence>
<accession>A0A8J5JP20</accession>
<evidence type="ECO:0000256" key="1">
    <source>
        <dbReference type="SAM" id="MobiDB-lite"/>
    </source>
</evidence>
<dbReference type="InterPro" id="IPR016024">
    <property type="entry name" value="ARM-type_fold"/>
</dbReference>
<reference evidence="2" key="1">
    <citation type="journal article" date="2021" name="Sci. Adv.">
        <title>The American lobster genome reveals insights on longevity, neural, and immune adaptations.</title>
        <authorList>
            <person name="Polinski J.M."/>
            <person name="Zimin A.V."/>
            <person name="Clark K.F."/>
            <person name="Kohn A.B."/>
            <person name="Sadowski N."/>
            <person name="Timp W."/>
            <person name="Ptitsyn A."/>
            <person name="Khanna P."/>
            <person name="Romanova D.Y."/>
            <person name="Williams P."/>
            <person name="Greenwood S.J."/>
            <person name="Moroz L.L."/>
            <person name="Walt D.R."/>
            <person name="Bodnar A.G."/>
        </authorList>
    </citation>
    <scope>NUCLEOTIDE SEQUENCE</scope>
    <source>
        <strain evidence="2">GMGI-L3</strain>
    </source>
</reference>
<dbReference type="GO" id="GO:0006364">
    <property type="term" value="P:rRNA processing"/>
    <property type="evidence" value="ECO:0007669"/>
    <property type="project" value="TreeGrafter"/>
</dbReference>
<protein>
    <submittedName>
        <fullName evidence="2">Proline- and glutamic acid- and leucine-rich protein 1-like</fullName>
    </submittedName>
</protein>
<evidence type="ECO:0000313" key="2">
    <source>
        <dbReference type="EMBL" id="KAG7161325.1"/>
    </source>
</evidence>
<dbReference type="EMBL" id="JAHLQT010029499">
    <property type="protein sequence ID" value="KAG7161325.1"/>
    <property type="molecule type" value="Genomic_DNA"/>
</dbReference>
<organism evidence="2 3">
    <name type="scientific">Homarus americanus</name>
    <name type="common">American lobster</name>
    <dbReference type="NCBI Taxonomy" id="6706"/>
    <lineage>
        <taxon>Eukaryota</taxon>
        <taxon>Metazoa</taxon>
        <taxon>Ecdysozoa</taxon>
        <taxon>Arthropoda</taxon>
        <taxon>Crustacea</taxon>
        <taxon>Multicrustacea</taxon>
        <taxon>Malacostraca</taxon>
        <taxon>Eumalacostraca</taxon>
        <taxon>Eucarida</taxon>
        <taxon>Decapoda</taxon>
        <taxon>Pleocyemata</taxon>
        <taxon>Astacidea</taxon>
        <taxon>Nephropoidea</taxon>
        <taxon>Nephropidae</taxon>
        <taxon>Homarus</taxon>
    </lineage>
</organism>